<sequence length="91" mass="10052">MGIDPLSSQFISAIKAKVAKNPWSMILSIDKIMAAMDIFVNQTGGESSFIAKRSRLILPSMEKRIVPRVAVIQFPLSKGLSLTELICRAKF</sequence>
<dbReference type="eggNOG" id="ENOG502T1M4">
    <property type="taxonomic scope" value="Eukaryota"/>
</dbReference>
<accession>V4U0U2</accession>
<keyword evidence="5" id="KW-1185">Reference proteome</keyword>
<evidence type="ECO:0000313" key="4">
    <source>
        <dbReference type="EMBL" id="ESR32869.1"/>
    </source>
</evidence>
<dbReference type="Gene3D" id="1.25.70.10">
    <property type="entry name" value="Transcription termination factor 3, mitochondrial"/>
    <property type="match status" value="1"/>
</dbReference>
<keyword evidence="3" id="KW-0809">Transit peptide</keyword>
<name>V4U0U2_CITCL</name>
<evidence type="ECO:0000256" key="1">
    <source>
        <dbReference type="ARBA" id="ARBA00007692"/>
    </source>
</evidence>
<evidence type="ECO:0000313" key="5">
    <source>
        <dbReference type="Proteomes" id="UP000030687"/>
    </source>
</evidence>
<protein>
    <submittedName>
        <fullName evidence="4">Uncharacterized protein</fullName>
    </submittedName>
</protein>
<organism evidence="4 5">
    <name type="scientific">Citrus clementina</name>
    <name type="common">Clementine</name>
    <name type="synonym">Citrus deliciosa x Citrus sinensis</name>
    <dbReference type="NCBI Taxonomy" id="85681"/>
    <lineage>
        <taxon>Eukaryota</taxon>
        <taxon>Viridiplantae</taxon>
        <taxon>Streptophyta</taxon>
        <taxon>Embryophyta</taxon>
        <taxon>Tracheophyta</taxon>
        <taxon>Spermatophyta</taxon>
        <taxon>Magnoliopsida</taxon>
        <taxon>eudicotyledons</taxon>
        <taxon>Gunneridae</taxon>
        <taxon>Pentapetalae</taxon>
        <taxon>rosids</taxon>
        <taxon>malvids</taxon>
        <taxon>Sapindales</taxon>
        <taxon>Rutaceae</taxon>
        <taxon>Aurantioideae</taxon>
        <taxon>Citrus</taxon>
    </lineage>
</organism>
<gene>
    <name evidence="4" type="ORF">CICLE_v10006707mg</name>
</gene>
<dbReference type="InterPro" id="IPR038538">
    <property type="entry name" value="MTERF_sf"/>
</dbReference>
<comment type="similarity">
    <text evidence="1">Belongs to the mTERF family.</text>
</comment>
<dbReference type="InParanoid" id="V4U0U2"/>
<dbReference type="InterPro" id="IPR003690">
    <property type="entry name" value="MTERF"/>
</dbReference>
<reference evidence="4 5" key="1">
    <citation type="submission" date="2013-10" db="EMBL/GenBank/DDBJ databases">
        <authorList>
            <consortium name="International Citrus Genome Consortium"/>
            <person name="Jenkins J."/>
            <person name="Schmutz J."/>
            <person name="Prochnik S."/>
            <person name="Rokhsar D."/>
            <person name="Gmitter F."/>
            <person name="Ollitrault P."/>
            <person name="Machado M."/>
            <person name="Talon M."/>
            <person name="Wincker P."/>
            <person name="Jaillon O."/>
            <person name="Morgante M."/>
        </authorList>
    </citation>
    <scope>NUCLEOTIDE SEQUENCE</scope>
    <source>
        <strain evidence="5">cv. Clemenules</strain>
    </source>
</reference>
<dbReference type="AlphaFoldDB" id="V4U0U2"/>
<dbReference type="OMA" id="LICRAKF"/>
<proteinExistence type="inferred from homology"/>
<keyword evidence="2" id="KW-0804">Transcription</keyword>
<dbReference type="PANTHER" id="PTHR13068">
    <property type="entry name" value="CGI-12 PROTEIN-RELATED"/>
    <property type="match status" value="1"/>
</dbReference>
<dbReference type="GO" id="GO:0003676">
    <property type="term" value="F:nucleic acid binding"/>
    <property type="evidence" value="ECO:0007669"/>
    <property type="project" value="InterPro"/>
</dbReference>
<dbReference type="GO" id="GO:0006353">
    <property type="term" value="P:DNA-templated transcription termination"/>
    <property type="evidence" value="ECO:0007669"/>
    <property type="project" value="UniProtKB-KW"/>
</dbReference>
<dbReference type="KEGG" id="cic:CICLE_v10006707mg"/>
<dbReference type="EMBL" id="KI537036">
    <property type="protein sequence ID" value="ESR32869.1"/>
    <property type="molecule type" value="Genomic_DNA"/>
</dbReference>
<evidence type="ECO:0000256" key="2">
    <source>
        <dbReference type="ARBA" id="ARBA00022472"/>
    </source>
</evidence>
<keyword evidence="2" id="KW-0806">Transcription termination</keyword>
<dbReference type="PANTHER" id="PTHR13068:SF166">
    <property type="entry name" value="TRANSCRIPTION TERMINATION FACTOR MTERF15, MITOCHONDRIAL-LIKE"/>
    <property type="match status" value="1"/>
</dbReference>
<evidence type="ECO:0000256" key="3">
    <source>
        <dbReference type="ARBA" id="ARBA00022946"/>
    </source>
</evidence>
<dbReference type="Gramene" id="ESR32869">
    <property type="protein sequence ID" value="ESR32869"/>
    <property type="gene ID" value="CICLE_v10006707mg"/>
</dbReference>
<keyword evidence="2" id="KW-0805">Transcription regulation</keyword>
<dbReference type="Proteomes" id="UP000030687">
    <property type="component" value="Unassembled WGS sequence"/>
</dbReference>